<dbReference type="SUPFAM" id="SSF51011">
    <property type="entry name" value="Glycosyl hydrolase domain"/>
    <property type="match status" value="1"/>
</dbReference>
<evidence type="ECO:0000256" key="2">
    <source>
        <dbReference type="ARBA" id="ARBA00007186"/>
    </source>
</evidence>
<keyword evidence="7" id="KW-0326">Glycosidase</keyword>
<evidence type="ECO:0000256" key="8">
    <source>
        <dbReference type="SAM" id="SignalP"/>
    </source>
</evidence>
<dbReference type="SMART" id="SM00813">
    <property type="entry name" value="Alpha-L-AF_C"/>
    <property type="match status" value="1"/>
</dbReference>
<evidence type="ECO:0000256" key="3">
    <source>
        <dbReference type="ARBA" id="ARBA00011165"/>
    </source>
</evidence>
<comment type="subunit">
    <text evidence="3">Homohexamer; trimer of dimers.</text>
</comment>
<name>A0A4Z0V455_9BACT</name>
<dbReference type="InterPro" id="IPR013780">
    <property type="entry name" value="Glyco_hydro_b"/>
</dbReference>
<protein>
    <recommendedName>
        <fullName evidence="4">non-reducing end alpha-L-arabinofuranosidase</fullName>
        <ecNumber evidence="4">3.2.1.55</ecNumber>
    </recommendedName>
</protein>
<proteinExistence type="inferred from homology"/>
<dbReference type="InterPro" id="IPR017853">
    <property type="entry name" value="GH"/>
</dbReference>
<evidence type="ECO:0000313" key="11">
    <source>
        <dbReference type="Proteomes" id="UP000297635"/>
    </source>
</evidence>
<dbReference type="InterPro" id="IPR055235">
    <property type="entry name" value="ASD1_cat"/>
</dbReference>
<dbReference type="Gene3D" id="3.20.20.80">
    <property type="entry name" value="Glycosidases"/>
    <property type="match status" value="1"/>
</dbReference>
<keyword evidence="8" id="KW-0732">Signal</keyword>
<dbReference type="RefSeq" id="WP_135470155.1">
    <property type="nucleotide sequence ID" value="NZ_CASJPC010000029.1"/>
</dbReference>
<comment type="catalytic activity">
    <reaction evidence="1">
        <text>Hydrolysis of terminal non-reducing alpha-L-arabinofuranoside residues in alpha-L-arabinosides.</text>
        <dbReference type="EC" id="3.2.1.55"/>
    </reaction>
</comment>
<sequence length="515" mass="57685">MNRKISSMLLAAGLFCPVVASADTVTLRMDQINPEEVIMPEIYGQFAEHLGACIYGGLWVGPESPIPNTQGYRNDVLQALRDLKVPVMRWPGGCFADEYHWRDGIGPAKDRPTQVNNNWGGTIEDNSFGTNEFFNLCELLGCEPYLSGNVGSGSVEELAQWVEYITAEDGPMARLRKENGREKPWKLKYLGVGNESWGCGGNFTPEYYSDVYRRYQTYCREFSGNKLYKIASGASDYDYNWTDIVMKKAHSHMHGISLHYYTVTGWNGSKGSATVFTPEDYYWTLGKCLEIEPVIEKHAAIMDKYDEKKRIGLLVDEWGTWWDVEPGTNPGHLYQQNTMRDAMVAALSLNVFQRHTDRVKMTNIAQVANVLQSMVLTRGDKMVLTPTYYVFKMYIPHQGATPIPLDVTTVRKDVRDGRSVDMLQATASRKDGKITVSLSNVDLDKEMEVTIALGNESKAKNISGNILTAGSIDDYNDFDKPEKVTLKPFSGAKAAKGSIKVKLPAKSIVTLTFEI</sequence>
<dbReference type="PANTHER" id="PTHR43576">
    <property type="entry name" value="ALPHA-L-ARABINOFURANOSIDASE C-RELATED"/>
    <property type="match status" value="1"/>
</dbReference>
<dbReference type="AlphaFoldDB" id="A0A4Z0V455"/>
<dbReference type="Pfam" id="PF22848">
    <property type="entry name" value="ASD1_dom"/>
    <property type="match status" value="1"/>
</dbReference>
<evidence type="ECO:0000313" key="10">
    <source>
        <dbReference type="EMBL" id="TGG39531.1"/>
    </source>
</evidence>
<evidence type="ECO:0000256" key="6">
    <source>
        <dbReference type="ARBA" id="ARBA00023277"/>
    </source>
</evidence>
<dbReference type="PANTHER" id="PTHR43576:SF2">
    <property type="entry name" value="INTRACELLULAR EXO-ALPHA-L-ARABINOFURANOSIDASE 2"/>
    <property type="match status" value="1"/>
</dbReference>
<dbReference type="GO" id="GO:0000272">
    <property type="term" value="P:polysaccharide catabolic process"/>
    <property type="evidence" value="ECO:0007669"/>
    <property type="project" value="TreeGrafter"/>
</dbReference>
<evidence type="ECO:0000256" key="4">
    <source>
        <dbReference type="ARBA" id="ARBA00012670"/>
    </source>
</evidence>
<dbReference type="Proteomes" id="UP000297635">
    <property type="component" value="Unassembled WGS sequence"/>
</dbReference>
<dbReference type="SUPFAM" id="SSF51445">
    <property type="entry name" value="(Trans)glycosidases"/>
    <property type="match status" value="1"/>
</dbReference>
<dbReference type="Gene3D" id="2.60.40.1180">
    <property type="entry name" value="Golgi alpha-mannosidase II"/>
    <property type="match status" value="1"/>
</dbReference>
<gene>
    <name evidence="10" type="ORF">EZ315_01980</name>
</gene>
<reference evidence="10 11" key="1">
    <citation type="submission" date="2019-02" db="EMBL/GenBank/DDBJ databases">
        <title>Isolation and identification of novel species under the genus Muribaculum.</title>
        <authorList>
            <person name="Miyake S."/>
            <person name="Ding Y."/>
            <person name="Low A."/>
            <person name="Soh M."/>
            <person name="Seedorf H."/>
        </authorList>
    </citation>
    <scope>NUCLEOTIDE SEQUENCE [LARGE SCALE GENOMIC DNA]</scope>
    <source>
        <strain evidence="10 11">TLL-A3</strain>
    </source>
</reference>
<dbReference type="Pfam" id="PF06964">
    <property type="entry name" value="Alpha-L-AF_C"/>
    <property type="match status" value="1"/>
</dbReference>
<dbReference type="EMBL" id="SJSA01000001">
    <property type="protein sequence ID" value="TGG39531.1"/>
    <property type="molecule type" value="Genomic_DNA"/>
</dbReference>
<dbReference type="InterPro" id="IPR010720">
    <property type="entry name" value="Alpha-L-AF_C"/>
</dbReference>
<evidence type="ECO:0000256" key="7">
    <source>
        <dbReference type="ARBA" id="ARBA00023295"/>
    </source>
</evidence>
<keyword evidence="5" id="KW-0378">Hydrolase</keyword>
<evidence type="ECO:0000259" key="9">
    <source>
        <dbReference type="SMART" id="SM00813"/>
    </source>
</evidence>
<feature type="chain" id="PRO_5021373436" description="non-reducing end alpha-L-arabinofuranosidase" evidence="8">
    <location>
        <begin position="23"/>
        <end position="515"/>
    </location>
</feature>
<comment type="caution">
    <text evidence="10">The sequence shown here is derived from an EMBL/GenBank/DDBJ whole genome shotgun (WGS) entry which is preliminary data.</text>
</comment>
<keyword evidence="6" id="KW-0119">Carbohydrate metabolism</keyword>
<feature type="signal peptide" evidence="8">
    <location>
        <begin position="1"/>
        <end position="22"/>
    </location>
</feature>
<evidence type="ECO:0000256" key="1">
    <source>
        <dbReference type="ARBA" id="ARBA00001462"/>
    </source>
</evidence>
<comment type="similarity">
    <text evidence="2">Belongs to the glycosyl hydrolase 51 family.</text>
</comment>
<feature type="domain" description="Alpha-L-arabinofuranosidase C-terminal" evidence="9">
    <location>
        <begin position="316"/>
        <end position="507"/>
    </location>
</feature>
<organism evidence="10 11">
    <name type="scientific">Duncaniella freteri</name>
    <dbReference type="NCBI Taxonomy" id="2530391"/>
    <lineage>
        <taxon>Bacteria</taxon>
        <taxon>Pseudomonadati</taxon>
        <taxon>Bacteroidota</taxon>
        <taxon>Bacteroidia</taxon>
        <taxon>Bacteroidales</taxon>
        <taxon>Muribaculaceae</taxon>
        <taxon>Duncaniella</taxon>
    </lineage>
</organism>
<accession>A0A4Z0V455</accession>
<dbReference type="GO" id="GO:0046373">
    <property type="term" value="P:L-arabinose metabolic process"/>
    <property type="evidence" value="ECO:0007669"/>
    <property type="project" value="InterPro"/>
</dbReference>
<dbReference type="EC" id="3.2.1.55" evidence="4"/>
<evidence type="ECO:0000256" key="5">
    <source>
        <dbReference type="ARBA" id="ARBA00022801"/>
    </source>
</evidence>
<dbReference type="GeneID" id="82148542"/>
<keyword evidence="11" id="KW-1185">Reference proteome</keyword>
<dbReference type="GO" id="GO:0046556">
    <property type="term" value="F:alpha-L-arabinofuranosidase activity"/>
    <property type="evidence" value="ECO:0007669"/>
    <property type="project" value="UniProtKB-EC"/>
</dbReference>